<dbReference type="RefSeq" id="WP_246420533.1">
    <property type="nucleotide sequence ID" value="NZ_JACHDO010000001.1"/>
</dbReference>
<name>A0A840WEK3_9ACTN</name>
<dbReference type="PROSITE" id="PS51257">
    <property type="entry name" value="PROKAR_LIPOPROTEIN"/>
    <property type="match status" value="1"/>
</dbReference>
<dbReference type="EMBL" id="JACHDO010000001">
    <property type="protein sequence ID" value="MBB5494554.1"/>
    <property type="molecule type" value="Genomic_DNA"/>
</dbReference>
<accession>A0A840WEK3</accession>
<feature type="signal peptide" evidence="1">
    <location>
        <begin position="1"/>
        <end position="27"/>
    </location>
</feature>
<dbReference type="Proteomes" id="UP000579647">
    <property type="component" value="Unassembled WGS sequence"/>
</dbReference>
<evidence type="ECO:0000313" key="3">
    <source>
        <dbReference type="Proteomes" id="UP000579647"/>
    </source>
</evidence>
<gene>
    <name evidence="2" type="ORF">HNR07_005691</name>
</gene>
<keyword evidence="3" id="KW-1185">Reference proteome</keyword>
<evidence type="ECO:0000313" key="2">
    <source>
        <dbReference type="EMBL" id="MBB5494554.1"/>
    </source>
</evidence>
<comment type="caution">
    <text evidence="2">The sequence shown here is derived from an EMBL/GenBank/DDBJ whole genome shotgun (WGS) entry which is preliminary data.</text>
</comment>
<protein>
    <submittedName>
        <fullName evidence="2">Uncharacterized protein</fullName>
    </submittedName>
</protein>
<organism evidence="2 3">
    <name type="scientific">Nocardiopsis metallicus</name>
    <dbReference type="NCBI Taxonomy" id="179819"/>
    <lineage>
        <taxon>Bacteria</taxon>
        <taxon>Bacillati</taxon>
        <taxon>Actinomycetota</taxon>
        <taxon>Actinomycetes</taxon>
        <taxon>Streptosporangiales</taxon>
        <taxon>Nocardiopsidaceae</taxon>
        <taxon>Nocardiopsis</taxon>
    </lineage>
</organism>
<dbReference type="AlphaFoldDB" id="A0A840WEK3"/>
<sequence length="324" mass="34474">MGRITLILRRVAALTAITFSLASCAFAGQEAQQSSSDTDETDPAPTLPAVSAFEVAEDEPALEAKRTAARFLEAAFNYEAEDGTPEAARERLEAAGVLHSTDRLDTSLLSPGTAAATQVIYPQLGGLTEDEASVMTVVEFTTLREQELSAWTRTIDVRLEQQERGWTVTEIASEGGAPPGTEATPSDAAARVLASDRIQLPDSSRWDILAGDIDDRTLEMMLSLSAEHTISVAVLSTGHPINVFGSDSVSNHINGRAVDIWAVDQVSVSDLRSLEEASPARTLMELALAEGATEVGGPWALSTSAGASFTDTVHQDHLHIGFKQ</sequence>
<evidence type="ECO:0000256" key="1">
    <source>
        <dbReference type="SAM" id="SignalP"/>
    </source>
</evidence>
<keyword evidence="1" id="KW-0732">Signal</keyword>
<feature type="chain" id="PRO_5032296602" evidence="1">
    <location>
        <begin position="28"/>
        <end position="324"/>
    </location>
</feature>
<proteinExistence type="predicted"/>
<reference evidence="2 3" key="1">
    <citation type="submission" date="2020-08" db="EMBL/GenBank/DDBJ databases">
        <title>Sequencing the genomes of 1000 actinobacteria strains.</title>
        <authorList>
            <person name="Klenk H.-P."/>
        </authorList>
    </citation>
    <scope>NUCLEOTIDE SEQUENCE [LARGE SCALE GENOMIC DNA]</scope>
    <source>
        <strain evidence="2 3">DSM 44598</strain>
    </source>
</reference>